<feature type="domain" description="SAF" evidence="2">
    <location>
        <begin position="74"/>
        <end position="136"/>
    </location>
</feature>
<dbReference type="Pfam" id="PF08666">
    <property type="entry name" value="SAF"/>
    <property type="match status" value="1"/>
</dbReference>
<accession>A0ABP8PJT8</accession>
<evidence type="ECO:0000259" key="2">
    <source>
        <dbReference type="SMART" id="SM00858"/>
    </source>
</evidence>
<evidence type="ECO:0000313" key="4">
    <source>
        <dbReference type="Proteomes" id="UP001501183"/>
    </source>
</evidence>
<proteinExistence type="predicted"/>
<dbReference type="EMBL" id="BAABFB010000075">
    <property type="protein sequence ID" value="GAA4488753.1"/>
    <property type="molecule type" value="Genomic_DNA"/>
</dbReference>
<comment type="caution">
    <text evidence="3">The sequence shown here is derived from an EMBL/GenBank/DDBJ whole genome shotgun (WGS) entry which is preliminary data.</text>
</comment>
<feature type="region of interest" description="Disordered" evidence="1">
    <location>
        <begin position="1"/>
        <end position="28"/>
    </location>
</feature>
<dbReference type="Proteomes" id="UP001501183">
    <property type="component" value="Unassembled WGS sequence"/>
</dbReference>
<dbReference type="Gene3D" id="3.90.1210.10">
    <property type="entry name" value="Antifreeze-like/N-acetylneuraminic acid synthase C-terminal domain"/>
    <property type="match status" value="1"/>
</dbReference>
<name>A0ABP8PJT8_9NOCA</name>
<sequence>MGVRGVPGRPSVAVMDRTPGRRDDDLSPTPFDRIGHLIRPAWARTPVVRRVAAGALTLLALALAVRGDPGDDREPVVTVTRDLAPGSVLGAEDVRTTHLASSAVPAGSVHTVDDALGHTLAGPARSGEILTDVRLLGSRLAGAAAGPDARIVPLRIDDTEVAALLRVGDRVDILAVDGEHSAEPRVLASAATVVLVSPGEDGRTRRGPVVLAALPENAATAVAAASLTGALTVTFH</sequence>
<protein>
    <submittedName>
        <fullName evidence="3">SAF domain-containing protein</fullName>
    </submittedName>
</protein>
<reference evidence="4" key="1">
    <citation type="journal article" date="2019" name="Int. J. Syst. Evol. Microbiol.">
        <title>The Global Catalogue of Microorganisms (GCM) 10K type strain sequencing project: providing services to taxonomists for standard genome sequencing and annotation.</title>
        <authorList>
            <consortium name="The Broad Institute Genomics Platform"/>
            <consortium name="The Broad Institute Genome Sequencing Center for Infectious Disease"/>
            <person name="Wu L."/>
            <person name="Ma J."/>
        </authorList>
    </citation>
    <scope>NUCLEOTIDE SEQUENCE [LARGE SCALE GENOMIC DNA]</scope>
    <source>
        <strain evidence="4">JCM 32206</strain>
    </source>
</reference>
<evidence type="ECO:0000313" key="3">
    <source>
        <dbReference type="EMBL" id="GAA4488753.1"/>
    </source>
</evidence>
<keyword evidence="4" id="KW-1185">Reference proteome</keyword>
<gene>
    <name evidence="3" type="ORF">GCM10023094_49110</name>
</gene>
<evidence type="ECO:0000256" key="1">
    <source>
        <dbReference type="SAM" id="MobiDB-lite"/>
    </source>
</evidence>
<organism evidence="3 4">
    <name type="scientific">Rhodococcus olei</name>
    <dbReference type="NCBI Taxonomy" id="2161675"/>
    <lineage>
        <taxon>Bacteria</taxon>
        <taxon>Bacillati</taxon>
        <taxon>Actinomycetota</taxon>
        <taxon>Actinomycetes</taxon>
        <taxon>Mycobacteriales</taxon>
        <taxon>Nocardiaceae</taxon>
        <taxon>Rhodococcus</taxon>
    </lineage>
</organism>
<dbReference type="CDD" id="cd11614">
    <property type="entry name" value="SAF_CpaB_FlgA_like"/>
    <property type="match status" value="1"/>
</dbReference>
<dbReference type="SMART" id="SM00858">
    <property type="entry name" value="SAF"/>
    <property type="match status" value="1"/>
</dbReference>
<dbReference type="InterPro" id="IPR013974">
    <property type="entry name" value="SAF"/>
</dbReference>